<comment type="caution">
    <text evidence="1">The sequence shown here is derived from an EMBL/GenBank/DDBJ whole genome shotgun (WGS) entry which is preliminary data.</text>
</comment>
<accession>A0A0L7KFQ1</accession>
<evidence type="ECO:0000313" key="1">
    <source>
        <dbReference type="EMBL" id="KOB61935.1"/>
    </source>
</evidence>
<organism evidence="1 2">
    <name type="scientific">Operophtera brumata</name>
    <name type="common">Winter moth</name>
    <name type="synonym">Phalaena brumata</name>
    <dbReference type="NCBI Taxonomy" id="104452"/>
    <lineage>
        <taxon>Eukaryota</taxon>
        <taxon>Metazoa</taxon>
        <taxon>Ecdysozoa</taxon>
        <taxon>Arthropoda</taxon>
        <taxon>Hexapoda</taxon>
        <taxon>Insecta</taxon>
        <taxon>Pterygota</taxon>
        <taxon>Neoptera</taxon>
        <taxon>Endopterygota</taxon>
        <taxon>Lepidoptera</taxon>
        <taxon>Glossata</taxon>
        <taxon>Ditrysia</taxon>
        <taxon>Geometroidea</taxon>
        <taxon>Geometridae</taxon>
        <taxon>Larentiinae</taxon>
        <taxon>Operophtera</taxon>
    </lineage>
</organism>
<proteinExistence type="predicted"/>
<keyword evidence="2" id="KW-1185">Reference proteome</keyword>
<dbReference type="EMBL" id="JTDY01009986">
    <property type="protein sequence ID" value="KOB61935.1"/>
    <property type="molecule type" value="Genomic_DNA"/>
</dbReference>
<evidence type="ECO:0000313" key="2">
    <source>
        <dbReference type="Proteomes" id="UP000037510"/>
    </source>
</evidence>
<dbReference type="AlphaFoldDB" id="A0A0L7KFQ1"/>
<dbReference type="Proteomes" id="UP000037510">
    <property type="component" value="Unassembled WGS sequence"/>
</dbReference>
<gene>
    <name evidence="1" type="ORF">OBRU01_25158</name>
</gene>
<protein>
    <submittedName>
        <fullName evidence="1">Uncharacterized protein</fullName>
    </submittedName>
</protein>
<sequence length="133" mass="15689">MKPFPVYDAVKEGNTQELETVTEEPKLKIRKSNDSLYLLFDATTRKRLSSTLSRGLRVGYAFLTNADEETRSTHLIKIEVYNLQKINEIPPNGHRKYADFKIKFYAIVSNKNYQNTKKKHVKYRSRNYNRQNI</sequence>
<reference evidence="1 2" key="1">
    <citation type="journal article" date="2015" name="Genome Biol. Evol.">
        <title>The genome of winter moth (Operophtera brumata) provides a genomic perspective on sexual dimorphism and phenology.</title>
        <authorList>
            <person name="Derks M.F."/>
            <person name="Smit S."/>
            <person name="Salis L."/>
            <person name="Schijlen E."/>
            <person name="Bossers A."/>
            <person name="Mateman C."/>
            <person name="Pijl A.S."/>
            <person name="de Ridder D."/>
            <person name="Groenen M.A."/>
            <person name="Visser M.E."/>
            <person name="Megens H.J."/>
        </authorList>
    </citation>
    <scope>NUCLEOTIDE SEQUENCE [LARGE SCALE GENOMIC DNA]</scope>
    <source>
        <strain evidence="1">WM2013NL</strain>
        <tissue evidence="1">Head and thorax</tissue>
    </source>
</reference>
<name>A0A0L7KFQ1_OPEBR</name>